<keyword evidence="1" id="KW-1185">Reference proteome</keyword>
<name>A0A914QAF2_9BILA</name>
<proteinExistence type="predicted"/>
<dbReference type="WBParaSite" id="PDA_v2.g28502.t1">
    <property type="protein sequence ID" value="PDA_v2.g28502.t1"/>
    <property type="gene ID" value="PDA_v2.g28502"/>
</dbReference>
<protein>
    <submittedName>
        <fullName evidence="2">Uncharacterized protein</fullName>
    </submittedName>
</protein>
<sequence>MYSSFKSAYRFIRDLLPFCKNAYVDCEKRIIEKKYEFAVRLAVEENIPMDDLMKYTEHQAYNTTPDYDDEAIIRAVEMSLLIIPPIRPQLQN</sequence>
<dbReference type="Proteomes" id="UP000887578">
    <property type="component" value="Unplaced"/>
</dbReference>
<dbReference type="AlphaFoldDB" id="A0A914QAF2"/>
<accession>A0A914QAF2</accession>
<evidence type="ECO:0000313" key="2">
    <source>
        <dbReference type="WBParaSite" id="PDA_v2.g28502.t1"/>
    </source>
</evidence>
<organism evidence="1 2">
    <name type="scientific">Panagrolaimus davidi</name>
    <dbReference type="NCBI Taxonomy" id="227884"/>
    <lineage>
        <taxon>Eukaryota</taxon>
        <taxon>Metazoa</taxon>
        <taxon>Ecdysozoa</taxon>
        <taxon>Nematoda</taxon>
        <taxon>Chromadorea</taxon>
        <taxon>Rhabditida</taxon>
        <taxon>Tylenchina</taxon>
        <taxon>Panagrolaimomorpha</taxon>
        <taxon>Panagrolaimoidea</taxon>
        <taxon>Panagrolaimidae</taxon>
        <taxon>Panagrolaimus</taxon>
    </lineage>
</organism>
<evidence type="ECO:0000313" key="1">
    <source>
        <dbReference type="Proteomes" id="UP000887578"/>
    </source>
</evidence>
<reference evidence="2" key="1">
    <citation type="submission" date="2022-11" db="UniProtKB">
        <authorList>
            <consortium name="WormBaseParasite"/>
        </authorList>
    </citation>
    <scope>IDENTIFICATION</scope>
</reference>